<protein>
    <submittedName>
        <fullName evidence="1">Helix-turn-helix domain-containing protein</fullName>
    </submittedName>
</protein>
<keyword evidence="2" id="KW-1185">Reference proteome</keyword>
<dbReference type="InterPro" id="IPR010921">
    <property type="entry name" value="Trp_repressor/repl_initiator"/>
</dbReference>
<comment type="caution">
    <text evidence="1">The sequence shown here is derived from an EMBL/GenBank/DDBJ whole genome shotgun (WGS) entry which is preliminary data.</text>
</comment>
<sequence>MDKQIQEMSRPDYRRIYNDIIIKKHPDKKEKCQSFLLKKQLSALDIIKLNSLIFDSGDRECIAFNQKNKAYNRSAIQEILEYQIKNKLNNTQLASHFKLSRNTIAKWKKMIMS</sequence>
<dbReference type="EMBL" id="JAPDHV010000007">
    <property type="protein sequence ID" value="MCW3162412.1"/>
    <property type="molecule type" value="Genomic_DNA"/>
</dbReference>
<accession>A0ABT3HRK4</accession>
<reference evidence="1" key="1">
    <citation type="submission" date="2022-10" db="EMBL/GenBank/DDBJ databases">
        <title>Chryseobacterium babae sp. nov. isolated from the gut of the beetle Oryctes rhinoceros, and Chryseobacterium kimseyorum sp. nov., isolated from a stick insect rearing cage.</title>
        <authorList>
            <person name="Shelomi M."/>
            <person name="Han C.-J."/>
            <person name="Chen W.-M."/>
            <person name="Chen H.-K."/>
            <person name="Liaw S.-J."/>
            <person name="Muhle E."/>
            <person name="Clermont D."/>
        </authorList>
    </citation>
    <scope>NUCLEOTIDE SEQUENCE</scope>
    <source>
        <strain evidence="1">WLa1L2M3</strain>
    </source>
</reference>
<organism evidence="1 2">
    <name type="scientific">Chryseobacterium oryctis</name>
    <dbReference type="NCBI Taxonomy" id="2952618"/>
    <lineage>
        <taxon>Bacteria</taxon>
        <taxon>Pseudomonadati</taxon>
        <taxon>Bacteroidota</taxon>
        <taxon>Flavobacteriia</taxon>
        <taxon>Flavobacteriales</taxon>
        <taxon>Weeksellaceae</taxon>
        <taxon>Chryseobacterium group</taxon>
        <taxon>Chryseobacterium</taxon>
    </lineage>
</organism>
<gene>
    <name evidence="1" type="ORF">OH806_14170</name>
</gene>
<dbReference type="RefSeq" id="WP_264744329.1">
    <property type="nucleotide sequence ID" value="NZ_JAPDHV010000007.1"/>
</dbReference>
<dbReference type="SUPFAM" id="SSF48295">
    <property type="entry name" value="TrpR-like"/>
    <property type="match status" value="1"/>
</dbReference>
<proteinExistence type="predicted"/>
<name>A0ABT3HRK4_9FLAO</name>
<dbReference type="Proteomes" id="UP001163719">
    <property type="component" value="Unassembled WGS sequence"/>
</dbReference>
<evidence type="ECO:0000313" key="2">
    <source>
        <dbReference type="Proteomes" id="UP001163719"/>
    </source>
</evidence>
<evidence type="ECO:0000313" key="1">
    <source>
        <dbReference type="EMBL" id="MCW3162412.1"/>
    </source>
</evidence>